<protein>
    <submittedName>
        <fullName evidence="2">Transposase</fullName>
    </submittedName>
</protein>
<sequence>MVSKIVLPHELWTEFRHPPRVPFRRIRCTGTSLARARQHYRIDRSSTDEVISC</sequence>
<evidence type="ECO:0000313" key="1">
    <source>
        <dbReference type="Proteomes" id="UP000025227"/>
    </source>
</evidence>
<proteinExistence type="predicted"/>
<dbReference type="Proteomes" id="UP000025227">
    <property type="component" value="Unplaced"/>
</dbReference>
<evidence type="ECO:0000313" key="2">
    <source>
        <dbReference type="WBParaSite" id="HCON_00165890-00001"/>
    </source>
</evidence>
<accession>A0A7I4Z0R0</accession>
<keyword evidence="1" id="KW-1185">Reference proteome</keyword>
<reference evidence="2" key="1">
    <citation type="submission" date="2020-12" db="UniProtKB">
        <authorList>
            <consortium name="WormBaseParasite"/>
        </authorList>
    </citation>
    <scope>IDENTIFICATION</scope>
    <source>
        <strain evidence="2">MHco3</strain>
    </source>
</reference>
<dbReference type="WBParaSite" id="HCON_00165890-00001">
    <property type="protein sequence ID" value="HCON_00165890-00001"/>
    <property type="gene ID" value="HCON_00165890"/>
</dbReference>
<dbReference type="AlphaFoldDB" id="A0A7I4Z0R0"/>
<name>A0A7I4Z0R0_HAECO</name>
<organism evidence="1 2">
    <name type="scientific">Haemonchus contortus</name>
    <name type="common">Barber pole worm</name>
    <dbReference type="NCBI Taxonomy" id="6289"/>
    <lineage>
        <taxon>Eukaryota</taxon>
        <taxon>Metazoa</taxon>
        <taxon>Ecdysozoa</taxon>
        <taxon>Nematoda</taxon>
        <taxon>Chromadorea</taxon>
        <taxon>Rhabditida</taxon>
        <taxon>Rhabditina</taxon>
        <taxon>Rhabditomorpha</taxon>
        <taxon>Strongyloidea</taxon>
        <taxon>Trichostrongylidae</taxon>
        <taxon>Haemonchus</taxon>
    </lineage>
</organism>